<reference evidence="2" key="1">
    <citation type="journal article" date="2018" name="Sci. Rep.">
        <title>Hydroxynitrile lyases from cyanogenic millipedes: molecular cloning, heterologous expression, and whole-cell biocatalysis for the production of (R)-mandelonitrile.</title>
        <authorList>
            <person name="Yamaguchi T."/>
            <person name="Nuylert A."/>
            <person name="Ina A."/>
            <person name="Tanabe T."/>
            <person name="Asano Y."/>
        </authorList>
    </citation>
    <scope>NUCLEOTIDE SEQUENCE</scope>
</reference>
<feature type="signal peptide" evidence="1">
    <location>
        <begin position="1"/>
        <end position="16"/>
    </location>
</feature>
<sequence>MLFYVSILLVVTLTGAEEEPLTCDKLPKVPVPPLEDFIDSNPLQFAYVLTHTFDCTTRVYVRPGRLSPTQAATALDIQGSHVIANDFVGGPDNSAILTNCTTGEKTIWHFQYTNLNTPNGSSYCAYTCNGSAIAEYKCANNNNGTDPLQTQAVEVAKKVPNGDKIHYALDNCPQHHGCFAFY</sequence>
<organism evidence="2">
    <name type="scientific">Nedyopus tambanus tambanus</name>
    <dbReference type="NCBI Taxonomy" id="2024739"/>
    <lineage>
        <taxon>Eukaryota</taxon>
        <taxon>Metazoa</taxon>
        <taxon>Ecdysozoa</taxon>
        <taxon>Arthropoda</taxon>
        <taxon>Myriapoda</taxon>
        <taxon>Diplopoda</taxon>
        <taxon>Helminthomorpha</taxon>
        <taxon>Polydesmida</taxon>
        <taxon>Paradoxosomatidae</taxon>
        <taxon>Nedyopus</taxon>
    </lineage>
</organism>
<dbReference type="AlphaFoldDB" id="A0A2Z5XCR8"/>
<protein>
    <submittedName>
        <fullName evidence="2">Hydroxynitrile lyase</fullName>
    </submittedName>
</protein>
<dbReference type="GO" id="GO:0016829">
    <property type="term" value="F:lyase activity"/>
    <property type="evidence" value="ECO:0007669"/>
    <property type="project" value="UniProtKB-KW"/>
</dbReference>
<dbReference type="EMBL" id="LC314430">
    <property type="protein sequence ID" value="BBC44046.1"/>
    <property type="molecule type" value="mRNA"/>
</dbReference>
<evidence type="ECO:0000256" key="1">
    <source>
        <dbReference type="SAM" id="SignalP"/>
    </source>
</evidence>
<keyword evidence="2" id="KW-0456">Lyase</keyword>
<keyword evidence="1" id="KW-0732">Signal</keyword>
<feature type="chain" id="PRO_5016291765" evidence="1">
    <location>
        <begin position="17"/>
        <end position="182"/>
    </location>
</feature>
<name>A0A2Z5XCR8_9MYRI</name>
<gene>
    <name evidence="2" type="primary">NttHNL</name>
</gene>
<accession>A0A2Z5XCR8</accession>
<evidence type="ECO:0000313" key="2">
    <source>
        <dbReference type="EMBL" id="BBC44046.1"/>
    </source>
</evidence>
<proteinExistence type="evidence at transcript level"/>